<sequence>MRVKALLSEDSINNPLKIQVANRLRESTINVITALIGPIATKPQDLSQNMAQAHYTKSRAEVR</sequence>
<dbReference type="EMBL" id="CP020880">
    <property type="protein sequence ID" value="ART77782.1"/>
    <property type="molecule type" value="Genomic_DNA"/>
</dbReference>
<protein>
    <submittedName>
        <fullName evidence="1">Uncharacterized protein</fullName>
    </submittedName>
</protein>
<evidence type="ECO:0000313" key="1">
    <source>
        <dbReference type="EMBL" id="ART77782.1"/>
    </source>
</evidence>
<dbReference type="Proteomes" id="UP000195573">
    <property type="component" value="Chromosome"/>
</dbReference>
<reference evidence="1 2" key="1">
    <citation type="submission" date="2017-04" db="EMBL/GenBank/DDBJ databases">
        <title>Complete Genome Sequence of the Bacillus horikoshii 20a strain from Cuatro Cienegas, Coahuila, Mexico.</title>
        <authorList>
            <person name="Zarza E."/>
            <person name="Alcaraz L.D."/>
            <person name="Aguilar-Salinas B."/>
            <person name="Islas A."/>
            <person name="Olmedo-Alvarez G."/>
        </authorList>
    </citation>
    <scope>NUCLEOTIDE SEQUENCE [LARGE SCALE GENOMIC DNA]</scope>
    <source>
        <strain evidence="1 2">20a</strain>
    </source>
</reference>
<name>A0ABN4ZH63_9BACI</name>
<evidence type="ECO:0000313" key="2">
    <source>
        <dbReference type="Proteomes" id="UP000195573"/>
    </source>
</evidence>
<keyword evidence="2" id="KW-1185">Reference proteome</keyword>
<organism evidence="1 2">
    <name type="scientific">Sutcliffiella horikoshii</name>
    <dbReference type="NCBI Taxonomy" id="79883"/>
    <lineage>
        <taxon>Bacteria</taxon>
        <taxon>Bacillati</taxon>
        <taxon>Bacillota</taxon>
        <taxon>Bacilli</taxon>
        <taxon>Bacillales</taxon>
        <taxon>Bacillaceae</taxon>
        <taxon>Sutcliffiella</taxon>
    </lineage>
</organism>
<accession>A0ABN4ZH63</accession>
<gene>
    <name evidence="1" type="ORF">B4U37_17865</name>
</gene>
<proteinExistence type="predicted"/>